<dbReference type="PANTHER" id="PTHR22916">
    <property type="entry name" value="GLYCOSYLTRANSFERASE"/>
    <property type="match status" value="1"/>
</dbReference>
<evidence type="ECO:0000256" key="2">
    <source>
        <dbReference type="ARBA" id="ARBA00022679"/>
    </source>
</evidence>
<dbReference type="InterPro" id="IPR029044">
    <property type="entry name" value="Nucleotide-diphossugar_trans"/>
</dbReference>
<dbReference type="AlphaFoldDB" id="A0A173Z5I6"/>
<sequence>MEKKSVEVSVIVPVYNVEQYLKRCLDSLVNQTFENIEIIALNNGSIDNSLNILKEYAKKDERIKIIDNDNLGVSEARNIGISQSKGEYIVFVDSDDWIDTNMVEVLHKSIESNDCDLVMCTYVREFTEHSKEKVFNLPEESLYVNEEVKDKLLRKLVGPIGRELANPEYLDALGTVWAKMYRTSLLKDKDLRFVDLKEIGSGEDTLFNIFVFNEVNKVILLNKPMYHYWRGNSNSITSRYIPNFVEKRRNYFNYMKDFIKDNNLGNQYEIALNNRICTSVLGMGLLECSKSNDISIGRKMKNIKAILKEDYIEEAYRGLELKHFSIHWRVFYFFNKYKLSIPSYLMINGIEVLRKAV</sequence>
<dbReference type="OrthoDB" id="9807674at2"/>
<keyword evidence="1 4" id="KW-0328">Glycosyltransferase</keyword>
<dbReference type="Pfam" id="PF00535">
    <property type="entry name" value="Glycos_transf_2"/>
    <property type="match status" value="1"/>
</dbReference>
<dbReference type="PANTHER" id="PTHR22916:SF51">
    <property type="entry name" value="GLYCOSYLTRANSFERASE EPSH-RELATED"/>
    <property type="match status" value="1"/>
</dbReference>
<feature type="domain" description="Glycosyltransferase 2-like" evidence="3">
    <location>
        <begin position="9"/>
        <end position="132"/>
    </location>
</feature>
<evidence type="ECO:0000313" key="4">
    <source>
        <dbReference type="EMBL" id="CUN71033.1"/>
    </source>
</evidence>
<evidence type="ECO:0000256" key="1">
    <source>
        <dbReference type="ARBA" id="ARBA00022676"/>
    </source>
</evidence>
<dbReference type="GO" id="GO:0050501">
    <property type="term" value="F:hyaluronan synthase activity"/>
    <property type="evidence" value="ECO:0007669"/>
    <property type="project" value="UniProtKB-EC"/>
</dbReference>
<organism evidence="4 5">
    <name type="scientific">Clostridium disporicum</name>
    <dbReference type="NCBI Taxonomy" id="84024"/>
    <lineage>
        <taxon>Bacteria</taxon>
        <taxon>Bacillati</taxon>
        <taxon>Bacillota</taxon>
        <taxon>Clostridia</taxon>
        <taxon>Eubacteriales</taxon>
        <taxon>Clostridiaceae</taxon>
        <taxon>Clostridium</taxon>
    </lineage>
</organism>
<proteinExistence type="predicted"/>
<dbReference type="EC" id="2.4.1.212" evidence="4"/>
<protein>
    <submittedName>
        <fullName evidence="4">Glycosyl transferase</fullName>
        <ecNumber evidence="4">2.4.1.212</ecNumber>
    </submittedName>
</protein>
<dbReference type="SUPFAM" id="SSF53448">
    <property type="entry name" value="Nucleotide-diphospho-sugar transferases"/>
    <property type="match status" value="1"/>
</dbReference>
<evidence type="ECO:0000259" key="3">
    <source>
        <dbReference type="Pfam" id="PF00535"/>
    </source>
</evidence>
<dbReference type="Proteomes" id="UP000095558">
    <property type="component" value="Unassembled WGS sequence"/>
</dbReference>
<accession>A0A173Z5I6</accession>
<dbReference type="EMBL" id="CYZV01000004">
    <property type="protein sequence ID" value="CUN71033.1"/>
    <property type="molecule type" value="Genomic_DNA"/>
</dbReference>
<keyword evidence="2 4" id="KW-0808">Transferase</keyword>
<dbReference type="CDD" id="cd00761">
    <property type="entry name" value="Glyco_tranf_GTA_type"/>
    <property type="match status" value="1"/>
</dbReference>
<dbReference type="Gene3D" id="3.90.550.10">
    <property type="entry name" value="Spore Coat Polysaccharide Biosynthesis Protein SpsA, Chain A"/>
    <property type="match status" value="1"/>
</dbReference>
<dbReference type="InterPro" id="IPR001173">
    <property type="entry name" value="Glyco_trans_2-like"/>
</dbReference>
<evidence type="ECO:0000313" key="5">
    <source>
        <dbReference type="Proteomes" id="UP000095558"/>
    </source>
</evidence>
<dbReference type="RefSeq" id="WP_055275318.1">
    <property type="nucleotide sequence ID" value="NZ_CYZV01000004.1"/>
</dbReference>
<name>A0A173Z5I6_9CLOT</name>
<gene>
    <name evidence="4" type="primary">hyaD_1</name>
    <name evidence="4" type="ORF">ERS852470_00545</name>
</gene>
<reference evidence="4 5" key="1">
    <citation type="submission" date="2015-09" db="EMBL/GenBank/DDBJ databases">
        <authorList>
            <consortium name="Pathogen Informatics"/>
        </authorList>
    </citation>
    <scope>NUCLEOTIDE SEQUENCE [LARGE SCALE GENOMIC DNA]</scope>
    <source>
        <strain evidence="4 5">2789STDY5834855</strain>
    </source>
</reference>